<proteinExistence type="predicted"/>
<accession>A0A3E3HZA7</accession>
<evidence type="ECO:0000313" key="3">
    <source>
        <dbReference type="Proteomes" id="UP000260812"/>
    </source>
</evidence>
<feature type="transmembrane region" description="Helical" evidence="1">
    <location>
        <begin position="112"/>
        <end position="133"/>
    </location>
</feature>
<dbReference type="InterPro" id="IPR045691">
    <property type="entry name" value="DUF6056"/>
</dbReference>
<evidence type="ECO:0008006" key="4">
    <source>
        <dbReference type="Google" id="ProtNLM"/>
    </source>
</evidence>
<feature type="transmembrane region" description="Helical" evidence="1">
    <location>
        <begin position="10"/>
        <end position="28"/>
    </location>
</feature>
<feature type="transmembrane region" description="Helical" evidence="1">
    <location>
        <begin position="348"/>
        <end position="370"/>
    </location>
</feature>
<feature type="transmembrane region" description="Helical" evidence="1">
    <location>
        <begin position="218"/>
        <end position="243"/>
    </location>
</feature>
<dbReference type="EMBL" id="QVLV01000017">
    <property type="protein sequence ID" value="RGE57158.1"/>
    <property type="molecule type" value="Genomic_DNA"/>
</dbReference>
<keyword evidence="1" id="KW-0472">Membrane</keyword>
<feature type="transmembrane region" description="Helical" evidence="1">
    <location>
        <begin position="81"/>
        <end position="100"/>
    </location>
</feature>
<comment type="caution">
    <text evidence="2">The sequence shown here is derived from an EMBL/GenBank/DDBJ whole genome shotgun (WGS) entry which is preliminary data.</text>
</comment>
<dbReference type="AlphaFoldDB" id="A0A3E3HZA7"/>
<dbReference type="GeneID" id="86055469"/>
<feature type="transmembrane region" description="Helical" evidence="1">
    <location>
        <begin position="263"/>
        <end position="281"/>
    </location>
</feature>
<feature type="transmembrane region" description="Helical" evidence="1">
    <location>
        <begin position="324"/>
        <end position="341"/>
    </location>
</feature>
<keyword evidence="1" id="KW-0812">Transmembrane</keyword>
<evidence type="ECO:0000256" key="1">
    <source>
        <dbReference type="SAM" id="Phobius"/>
    </source>
</evidence>
<name>A0A3E3HZA7_9FIRM</name>
<feature type="transmembrane region" description="Helical" evidence="1">
    <location>
        <begin position="139"/>
        <end position="156"/>
    </location>
</feature>
<reference evidence="2" key="1">
    <citation type="submission" date="2018-08" db="EMBL/GenBank/DDBJ databases">
        <title>A genome reference for cultivated species of the human gut microbiota.</title>
        <authorList>
            <person name="Zou Y."/>
            <person name="Xue W."/>
            <person name="Luo G."/>
        </authorList>
    </citation>
    <scope>NUCLEOTIDE SEQUENCE [LARGE SCALE GENOMIC DNA]</scope>
    <source>
        <strain evidence="2">TF05-5AC</strain>
    </source>
</reference>
<dbReference type="Pfam" id="PF19528">
    <property type="entry name" value="DUF6056"/>
    <property type="match status" value="1"/>
</dbReference>
<protein>
    <recommendedName>
        <fullName evidence="4">Glycosyltransferase RgtA/B/C/D-like domain-containing protein</fullName>
    </recommendedName>
</protein>
<dbReference type="Proteomes" id="UP000260812">
    <property type="component" value="Unassembled WGS sequence"/>
</dbReference>
<sequence>MKSKKNQQKLFIMTVIISAVLIFIFNMLTPMMSDDLFYAKEAQSAGSFAGLVQQEYHQYMTWSGRSVSHLILRCFLLGDKIIFNFFNSFVFVGLTLLIYLNIERRKKNDVSVYLLINLLIWMFGVVFRQTVLWETGACNYLWGSTIILAFLTLYRFCLKRVDFIKHKIIWVVLLFVSGIAAGWCNENTSGGGILMSFLLTGFYFYNNKGSKKKKWWMTAGIAGQAIGFLFMILAPGNAVRALAQEEEHTGLFALVSRFQKVTLAVRNNFLVLLIIGMLLVIIVKYQKQNIKVLWSDCRDGFLWGITFLATCYALILTPEPMPRAYFGAGIFLIIAVVQFYVHVDEGEAVFHCLKAGIISVMCLIMFFTYMESGANLARIYREYHERDVYLTEQAANGVQEVTVPMLRPDFETKYSDGYNSDIKESPEYWLNNAYATYYGFDSVSGVPREDWTEY</sequence>
<dbReference type="RefSeq" id="WP_117545253.1">
    <property type="nucleotide sequence ID" value="NZ_JALETP010000046.1"/>
</dbReference>
<feature type="transmembrane region" description="Helical" evidence="1">
    <location>
        <begin position="301"/>
        <end position="318"/>
    </location>
</feature>
<keyword evidence="1" id="KW-1133">Transmembrane helix</keyword>
<organism evidence="2 3">
    <name type="scientific">Eisenbergiella massiliensis</name>
    <dbReference type="NCBI Taxonomy" id="1720294"/>
    <lineage>
        <taxon>Bacteria</taxon>
        <taxon>Bacillati</taxon>
        <taxon>Bacillota</taxon>
        <taxon>Clostridia</taxon>
        <taxon>Lachnospirales</taxon>
        <taxon>Lachnospiraceae</taxon>
        <taxon>Eisenbergiella</taxon>
    </lineage>
</organism>
<gene>
    <name evidence="2" type="ORF">DXC51_20210</name>
</gene>
<keyword evidence="3" id="KW-1185">Reference proteome</keyword>
<feature type="transmembrane region" description="Helical" evidence="1">
    <location>
        <begin position="168"/>
        <end position="183"/>
    </location>
</feature>
<evidence type="ECO:0000313" key="2">
    <source>
        <dbReference type="EMBL" id="RGE57158.1"/>
    </source>
</evidence>